<dbReference type="AlphaFoldDB" id="A0A8H6KHM5"/>
<dbReference type="Pfam" id="PF00732">
    <property type="entry name" value="GMC_oxred_N"/>
    <property type="match status" value="1"/>
</dbReference>
<comment type="cofactor">
    <cofactor evidence="3">
        <name>FAD</name>
        <dbReference type="ChEBI" id="CHEBI:57692"/>
    </cofactor>
</comment>
<organism evidence="6 7">
    <name type="scientific">Colletotrichum plurivorum</name>
    <dbReference type="NCBI Taxonomy" id="2175906"/>
    <lineage>
        <taxon>Eukaryota</taxon>
        <taxon>Fungi</taxon>
        <taxon>Dikarya</taxon>
        <taxon>Ascomycota</taxon>
        <taxon>Pezizomycotina</taxon>
        <taxon>Sordariomycetes</taxon>
        <taxon>Hypocreomycetidae</taxon>
        <taxon>Glomerellales</taxon>
        <taxon>Glomerellaceae</taxon>
        <taxon>Colletotrichum</taxon>
        <taxon>Colletotrichum orchidearum species complex</taxon>
    </lineage>
</organism>
<feature type="domain" description="Glucose-methanol-choline oxidoreductase N-terminal" evidence="5">
    <location>
        <begin position="320"/>
        <end position="334"/>
    </location>
</feature>
<reference evidence="6" key="1">
    <citation type="journal article" date="2020" name="Phytopathology">
        <title>Genome Sequence Resources of Colletotrichum truncatum, C. plurivorum, C. musicola, and C. sojae: Four Species Pathogenic to Soybean (Glycine max).</title>
        <authorList>
            <person name="Rogerio F."/>
            <person name="Boufleur T.R."/>
            <person name="Ciampi-Guillardi M."/>
            <person name="Sukno S.A."/>
            <person name="Thon M.R."/>
            <person name="Massola Junior N.S."/>
            <person name="Baroncelli R."/>
        </authorList>
    </citation>
    <scope>NUCLEOTIDE SEQUENCE</scope>
    <source>
        <strain evidence="6">LFN00145</strain>
    </source>
</reference>
<feature type="signal peptide" evidence="4">
    <location>
        <begin position="1"/>
        <end position="19"/>
    </location>
</feature>
<comment type="similarity">
    <text evidence="1">Belongs to the GMC oxidoreductase family.</text>
</comment>
<feature type="active site" description="Proton acceptor" evidence="2">
    <location>
        <position position="628"/>
    </location>
</feature>
<name>A0A8H6KHM5_9PEZI</name>
<proteinExistence type="inferred from homology"/>
<protein>
    <submittedName>
        <fullName evidence="6">Choline dehydrogenase</fullName>
    </submittedName>
</protein>
<dbReference type="GO" id="GO:0016614">
    <property type="term" value="F:oxidoreductase activity, acting on CH-OH group of donors"/>
    <property type="evidence" value="ECO:0007669"/>
    <property type="project" value="InterPro"/>
</dbReference>
<evidence type="ECO:0000313" key="7">
    <source>
        <dbReference type="Proteomes" id="UP000654918"/>
    </source>
</evidence>
<gene>
    <name evidence="6" type="ORF">CPLU01_06923</name>
</gene>
<dbReference type="GO" id="GO:0044550">
    <property type="term" value="P:secondary metabolite biosynthetic process"/>
    <property type="evidence" value="ECO:0007669"/>
    <property type="project" value="TreeGrafter"/>
</dbReference>
<dbReference type="SUPFAM" id="SSF54373">
    <property type="entry name" value="FAD-linked reductases, C-terminal domain"/>
    <property type="match status" value="1"/>
</dbReference>
<evidence type="ECO:0000313" key="6">
    <source>
        <dbReference type="EMBL" id="KAF6831225.1"/>
    </source>
</evidence>
<dbReference type="Gene3D" id="3.30.560.10">
    <property type="entry name" value="Glucose Oxidase, domain 3"/>
    <property type="match status" value="1"/>
</dbReference>
<dbReference type="Gene3D" id="3.50.50.60">
    <property type="entry name" value="FAD/NAD(P)-binding domain"/>
    <property type="match status" value="1"/>
</dbReference>
<dbReference type="GO" id="GO:0050660">
    <property type="term" value="F:flavin adenine dinucleotide binding"/>
    <property type="evidence" value="ECO:0007669"/>
    <property type="project" value="InterPro"/>
</dbReference>
<accession>A0A8H6KHM5</accession>
<dbReference type="Proteomes" id="UP000654918">
    <property type="component" value="Unassembled WGS sequence"/>
</dbReference>
<feature type="chain" id="PRO_5034765915" evidence="4">
    <location>
        <begin position="20"/>
        <end position="655"/>
    </location>
</feature>
<dbReference type="PANTHER" id="PTHR11552:SF115">
    <property type="entry name" value="DEHYDROGENASE XPTC-RELATED"/>
    <property type="match status" value="1"/>
</dbReference>
<keyword evidence="4" id="KW-0732">Signal</keyword>
<keyword evidence="7" id="KW-1185">Reference proteome</keyword>
<keyword evidence="3" id="KW-0285">Flavoprotein</keyword>
<dbReference type="PANTHER" id="PTHR11552">
    <property type="entry name" value="GLUCOSE-METHANOL-CHOLINE GMC OXIDOREDUCTASE"/>
    <property type="match status" value="1"/>
</dbReference>
<dbReference type="PIRSF" id="PIRSF000137">
    <property type="entry name" value="Alcohol_oxidase"/>
    <property type="match status" value="1"/>
</dbReference>
<comment type="caution">
    <text evidence="6">The sequence shown here is derived from an EMBL/GenBank/DDBJ whole genome shotgun (WGS) entry which is preliminary data.</text>
</comment>
<dbReference type="EMBL" id="WIGO01000084">
    <property type="protein sequence ID" value="KAF6831225.1"/>
    <property type="molecule type" value="Genomic_DNA"/>
</dbReference>
<dbReference type="SUPFAM" id="SSF51905">
    <property type="entry name" value="FAD/NAD(P)-binding domain"/>
    <property type="match status" value="1"/>
</dbReference>
<feature type="active site" description="Proton donor" evidence="2">
    <location>
        <position position="585"/>
    </location>
</feature>
<dbReference type="InterPro" id="IPR036188">
    <property type="entry name" value="FAD/NAD-bd_sf"/>
</dbReference>
<dbReference type="InterPro" id="IPR012132">
    <property type="entry name" value="GMC_OxRdtase"/>
</dbReference>
<evidence type="ECO:0000256" key="1">
    <source>
        <dbReference type="ARBA" id="ARBA00010790"/>
    </source>
</evidence>
<feature type="binding site" evidence="3">
    <location>
        <position position="279"/>
    </location>
    <ligand>
        <name>FAD</name>
        <dbReference type="ChEBI" id="CHEBI:57692"/>
    </ligand>
</feature>
<keyword evidence="3" id="KW-0274">FAD</keyword>
<evidence type="ECO:0000259" key="5">
    <source>
        <dbReference type="PROSITE" id="PS00624"/>
    </source>
</evidence>
<evidence type="ECO:0000256" key="3">
    <source>
        <dbReference type="PIRSR" id="PIRSR000137-2"/>
    </source>
</evidence>
<dbReference type="PROSITE" id="PS00624">
    <property type="entry name" value="GMC_OXRED_2"/>
    <property type="match status" value="1"/>
</dbReference>
<evidence type="ECO:0000256" key="2">
    <source>
        <dbReference type="PIRSR" id="PIRSR000137-1"/>
    </source>
</evidence>
<dbReference type="Pfam" id="PF05199">
    <property type="entry name" value="GMC_oxred_C"/>
    <property type="match status" value="1"/>
</dbReference>
<dbReference type="InterPro" id="IPR007867">
    <property type="entry name" value="GMC_OxRtase_C"/>
</dbReference>
<sequence>MAWISRLVQTSLVVAVTVAAQSTSSPFNNTYDYIIVGGGTAGMVLASRLSANPANSVLIVESGMPDNYEEAVMIPRFYPGATGFAPGTRYDWNLTTVPQENLQGRKVNLTQGHAVGGSSTINAMIFDRGMPFNYDAWAALGNEGWDYQGLLPYFQKSETFTPAPADHASLYGLTYDPECHGFDGPVKSSYLSWSHPNNSEFGIVDVSYRRLTCLSSELSGGDAQPRYKLARGPSMQPTRCLPHNARHRCEEPSRSSARTSYYDPIVGRANLNILLGHRVTKLVLAKVDGKVVAKGIELADGSDSPIQTINAGREVIVSAGALNSPKLLQLSGIGPSSVLSKHGIETSVDLPGVGANLQDHPYGITLASRQLFSPQQTGSRLIPVAVNDGIPGNADLDNATFDAEQRDLYYAERKGRWTDTIAEALAFIPLANFTSTDVSESLLSTVNSTATDFLPRGLDPTVIAGYEKQVTQILSMHSKSSTAAMELLYLDGGRTIANILMHPLSRGTVSIASSDPFAPPEVDPRYLSHPYDSRVLVESLRFNRKLIASDPVQALGATETLPGAAVNNDADVLEFVKSVASTEIHYSGTCAMLPRDLGGVVDSELKVYGVDGLRVVDASIMPLLPSAHTQATVYAIAEKVSFLLNSYWGVLSDRC</sequence>
<dbReference type="InterPro" id="IPR000172">
    <property type="entry name" value="GMC_OxRdtase_N"/>
</dbReference>
<evidence type="ECO:0000256" key="4">
    <source>
        <dbReference type="SAM" id="SignalP"/>
    </source>
</evidence>